<proteinExistence type="predicted"/>
<feature type="transmembrane region" description="Helical" evidence="4">
    <location>
        <begin position="48"/>
        <end position="67"/>
    </location>
</feature>
<evidence type="ECO:0000256" key="2">
    <source>
        <dbReference type="ARBA" id="ARBA00022729"/>
    </source>
</evidence>
<keyword evidence="4" id="KW-1133">Transmembrane helix</keyword>
<comment type="caution">
    <text evidence="6">The sequence shown here is derived from an EMBL/GenBank/DDBJ whole genome shotgun (WGS) entry which is preliminary data.</text>
</comment>
<accession>A0A9J6A0M2</accession>
<dbReference type="PANTHER" id="PTHR48060">
    <property type="entry name" value="DNA DAMAGE-REPAIR/TOLERATION PROTEIN DRT100"/>
    <property type="match status" value="1"/>
</dbReference>
<keyword evidence="3" id="KW-0677">Repeat</keyword>
<dbReference type="SUPFAM" id="SSF52058">
    <property type="entry name" value="L domain-like"/>
    <property type="match status" value="1"/>
</dbReference>
<gene>
    <name evidence="6" type="ORF">H5410_017532</name>
</gene>
<evidence type="ECO:0000313" key="6">
    <source>
        <dbReference type="EMBL" id="KAG5617708.1"/>
    </source>
</evidence>
<dbReference type="EMBL" id="JACXVP010000003">
    <property type="protein sequence ID" value="KAG5617708.1"/>
    <property type="molecule type" value="Genomic_DNA"/>
</dbReference>
<keyword evidence="7" id="KW-1185">Reference proteome</keyword>
<dbReference type="InterPro" id="IPR013210">
    <property type="entry name" value="LRR_N_plant-typ"/>
</dbReference>
<name>A0A9J6A0M2_SOLCO</name>
<evidence type="ECO:0000256" key="1">
    <source>
        <dbReference type="ARBA" id="ARBA00022614"/>
    </source>
</evidence>
<dbReference type="OrthoDB" id="1303973at2759"/>
<evidence type="ECO:0000313" key="7">
    <source>
        <dbReference type="Proteomes" id="UP000824120"/>
    </source>
</evidence>
<dbReference type="InterPro" id="IPR053211">
    <property type="entry name" value="DNA_repair-toleration"/>
</dbReference>
<keyword evidence="1" id="KW-0433">Leucine-rich repeat</keyword>
<evidence type="ECO:0000256" key="3">
    <source>
        <dbReference type="ARBA" id="ARBA00022737"/>
    </source>
</evidence>
<reference evidence="6 7" key="1">
    <citation type="submission" date="2020-09" db="EMBL/GenBank/DDBJ databases">
        <title>De no assembly of potato wild relative species, Solanum commersonii.</title>
        <authorList>
            <person name="Cho K."/>
        </authorList>
    </citation>
    <scope>NUCLEOTIDE SEQUENCE [LARGE SCALE GENOMIC DNA]</scope>
    <source>
        <strain evidence="6">LZ3.2</strain>
        <tissue evidence="6">Leaf</tissue>
    </source>
</reference>
<keyword evidence="2" id="KW-0732">Signal</keyword>
<keyword evidence="4" id="KW-0472">Membrane</keyword>
<evidence type="ECO:0000259" key="5">
    <source>
        <dbReference type="Pfam" id="PF08263"/>
    </source>
</evidence>
<dbReference type="PANTHER" id="PTHR48060:SF21">
    <property type="entry name" value="L DOMAIN-LIKE PROTEIN"/>
    <property type="match status" value="1"/>
</dbReference>
<dbReference type="Pfam" id="PF08263">
    <property type="entry name" value="LRRNT_2"/>
    <property type="match status" value="1"/>
</dbReference>
<protein>
    <recommendedName>
        <fullName evidence="5">Leucine-rich repeat-containing N-terminal plant-type domain-containing protein</fullName>
    </recommendedName>
</protein>
<dbReference type="InterPro" id="IPR032675">
    <property type="entry name" value="LRR_dom_sf"/>
</dbReference>
<dbReference type="Proteomes" id="UP000824120">
    <property type="component" value="Chromosome 3"/>
</dbReference>
<keyword evidence="4" id="KW-0812">Transmembrane</keyword>
<sequence>MSLAACFIIMRLISRIGAPIPTTTFLRGIIFCFLTFSRMEIFTASFNFHTFLAIHDVFLVFLFSFSLHHIASAAFLGNETDKLALLGFKSQITEDPARVFASWNDSVYFCQWTGVKCGLRHGRVIRLNLKGRGWQIPNQVGSLTKLVKLYIRNSNLTGHFPVNSFSGKFPPPLYNLSSLELISISFNNFSGNLRSSLGNYFPNLQILTWRNVNSLGPYRPLWPMLQNC</sequence>
<dbReference type="AlphaFoldDB" id="A0A9J6A0M2"/>
<dbReference type="Gene3D" id="3.80.10.10">
    <property type="entry name" value="Ribonuclease Inhibitor"/>
    <property type="match status" value="1"/>
</dbReference>
<organism evidence="6 7">
    <name type="scientific">Solanum commersonii</name>
    <name type="common">Commerson's wild potato</name>
    <name type="synonym">Commerson's nightshade</name>
    <dbReference type="NCBI Taxonomy" id="4109"/>
    <lineage>
        <taxon>Eukaryota</taxon>
        <taxon>Viridiplantae</taxon>
        <taxon>Streptophyta</taxon>
        <taxon>Embryophyta</taxon>
        <taxon>Tracheophyta</taxon>
        <taxon>Spermatophyta</taxon>
        <taxon>Magnoliopsida</taxon>
        <taxon>eudicotyledons</taxon>
        <taxon>Gunneridae</taxon>
        <taxon>Pentapetalae</taxon>
        <taxon>asterids</taxon>
        <taxon>lamiids</taxon>
        <taxon>Solanales</taxon>
        <taxon>Solanaceae</taxon>
        <taxon>Solanoideae</taxon>
        <taxon>Solaneae</taxon>
        <taxon>Solanum</taxon>
    </lineage>
</organism>
<feature type="transmembrane region" description="Helical" evidence="4">
    <location>
        <begin position="12"/>
        <end position="36"/>
    </location>
</feature>
<feature type="domain" description="Leucine-rich repeat-containing N-terminal plant-type" evidence="5">
    <location>
        <begin position="79"/>
        <end position="117"/>
    </location>
</feature>
<evidence type="ECO:0000256" key="4">
    <source>
        <dbReference type="SAM" id="Phobius"/>
    </source>
</evidence>